<dbReference type="Proteomes" id="UP000199051">
    <property type="component" value="Unassembled WGS sequence"/>
</dbReference>
<proteinExistence type="predicted"/>
<evidence type="ECO:0000313" key="2">
    <source>
        <dbReference type="Proteomes" id="UP000199051"/>
    </source>
</evidence>
<accession>A0A1H9TLG6</accession>
<reference evidence="2" key="1">
    <citation type="submission" date="2016-10" db="EMBL/GenBank/DDBJ databases">
        <authorList>
            <person name="Varghese N."/>
            <person name="Submissions S."/>
        </authorList>
    </citation>
    <scope>NUCLEOTIDE SEQUENCE [LARGE SCALE GENOMIC DNA]</scope>
    <source>
        <strain evidence="2">DSM 44260</strain>
    </source>
</reference>
<dbReference type="RefSeq" id="WP_177215596.1">
    <property type="nucleotide sequence ID" value="NZ_FOGI01000006.1"/>
</dbReference>
<sequence>MGTGVLLVGGGAVMGVPPRAGGTAAEWVVVGSRVVGMAAVLVCGGGVA</sequence>
<organism evidence="1 2">
    <name type="scientific">Actinokineospora terrae</name>
    <dbReference type="NCBI Taxonomy" id="155974"/>
    <lineage>
        <taxon>Bacteria</taxon>
        <taxon>Bacillati</taxon>
        <taxon>Actinomycetota</taxon>
        <taxon>Actinomycetes</taxon>
        <taxon>Pseudonocardiales</taxon>
        <taxon>Pseudonocardiaceae</taxon>
        <taxon>Actinokineospora</taxon>
    </lineage>
</organism>
<protein>
    <submittedName>
        <fullName evidence="1">Uncharacterized protein</fullName>
    </submittedName>
</protein>
<name>A0A1H9TLG6_9PSEU</name>
<evidence type="ECO:0000313" key="1">
    <source>
        <dbReference type="EMBL" id="SER97976.1"/>
    </source>
</evidence>
<dbReference type="AlphaFoldDB" id="A0A1H9TLG6"/>
<dbReference type="EMBL" id="FOGI01000006">
    <property type="protein sequence ID" value="SER97976.1"/>
    <property type="molecule type" value="Genomic_DNA"/>
</dbReference>
<dbReference type="STRING" id="155974.SAMN04487818_106347"/>
<gene>
    <name evidence="1" type="ORF">SAMN04487818_106347</name>
</gene>
<keyword evidence="2" id="KW-1185">Reference proteome</keyword>